<evidence type="ECO:0000313" key="3">
    <source>
        <dbReference type="Proteomes" id="UP000669179"/>
    </source>
</evidence>
<reference evidence="2" key="1">
    <citation type="submission" date="2021-03" db="EMBL/GenBank/DDBJ databases">
        <authorList>
            <person name="Kanchanasin P."/>
            <person name="Saeng-In P."/>
            <person name="Phongsopitanun W."/>
            <person name="Yuki M."/>
            <person name="Kudo T."/>
            <person name="Ohkuma M."/>
            <person name="Tanasupawat S."/>
        </authorList>
    </citation>
    <scope>NUCLEOTIDE SEQUENCE</scope>
    <source>
        <strain evidence="2">GKU 128</strain>
    </source>
</reference>
<organism evidence="2 3">
    <name type="scientific">Actinomadura barringtoniae</name>
    <dbReference type="NCBI Taxonomy" id="1427535"/>
    <lineage>
        <taxon>Bacteria</taxon>
        <taxon>Bacillati</taxon>
        <taxon>Actinomycetota</taxon>
        <taxon>Actinomycetes</taxon>
        <taxon>Streptosporangiales</taxon>
        <taxon>Thermomonosporaceae</taxon>
        <taxon>Actinomadura</taxon>
    </lineage>
</organism>
<name>A0A939PQZ3_9ACTN</name>
<dbReference type="AlphaFoldDB" id="A0A939PQZ3"/>
<sequence length="298" mass="31573">MLFVVVTLGSFGFNWVTAGRAQVPRGLLYVQAGDVRTRYRVWGTQGPQVVLVHGSFESADAWAPMAEVLGRDHRVYALDLTGFGYSEHRKPYDAKHMAEQVLGFVKALGLQRPVLVGHSSGAAVVAEAAIRGAGVGGVVFVDGDALPTGAGAASPVSYLFWDPYRTSLLRLGLKSDRLVRAAYSRVCGPKCARLDAAGVDQWTRPFRVKGAEQAAWAMLRAGVVGIPAGRLELLRGLPMPKGVVFGSEDSVFSKDAPQETARRIGACPPVIVPGARHLPMISDPAVVAGAVSGLRSCA</sequence>
<evidence type="ECO:0000313" key="2">
    <source>
        <dbReference type="EMBL" id="MBO2454559.1"/>
    </source>
</evidence>
<comment type="caution">
    <text evidence="2">The sequence shown here is derived from an EMBL/GenBank/DDBJ whole genome shotgun (WGS) entry which is preliminary data.</text>
</comment>
<dbReference type="InterPro" id="IPR029058">
    <property type="entry name" value="AB_hydrolase_fold"/>
</dbReference>
<dbReference type="Gene3D" id="3.40.50.1820">
    <property type="entry name" value="alpha/beta hydrolase"/>
    <property type="match status" value="1"/>
</dbReference>
<dbReference type="PANTHER" id="PTHR46438">
    <property type="entry name" value="ALPHA/BETA-HYDROLASES SUPERFAMILY PROTEIN"/>
    <property type="match status" value="1"/>
</dbReference>
<feature type="domain" description="AB hydrolase-1" evidence="1">
    <location>
        <begin position="49"/>
        <end position="289"/>
    </location>
</feature>
<dbReference type="PRINTS" id="PR00111">
    <property type="entry name" value="ABHYDROLASE"/>
</dbReference>
<dbReference type="Proteomes" id="UP000669179">
    <property type="component" value="Unassembled WGS sequence"/>
</dbReference>
<gene>
    <name evidence="2" type="ORF">J4573_46250</name>
</gene>
<dbReference type="GO" id="GO:0016787">
    <property type="term" value="F:hydrolase activity"/>
    <property type="evidence" value="ECO:0007669"/>
    <property type="project" value="UniProtKB-KW"/>
</dbReference>
<accession>A0A939PQZ3</accession>
<dbReference type="SUPFAM" id="SSF53474">
    <property type="entry name" value="alpha/beta-Hydrolases"/>
    <property type="match status" value="1"/>
</dbReference>
<keyword evidence="2" id="KW-0378">Hydrolase</keyword>
<evidence type="ECO:0000259" key="1">
    <source>
        <dbReference type="Pfam" id="PF12697"/>
    </source>
</evidence>
<dbReference type="Pfam" id="PF12697">
    <property type="entry name" value="Abhydrolase_6"/>
    <property type="match status" value="1"/>
</dbReference>
<dbReference type="EMBL" id="JAGEOJ010000027">
    <property type="protein sequence ID" value="MBO2454559.1"/>
    <property type="molecule type" value="Genomic_DNA"/>
</dbReference>
<keyword evidence="3" id="KW-1185">Reference proteome</keyword>
<proteinExistence type="predicted"/>
<dbReference type="InterPro" id="IPR000073">
    <property type="entry name" value="AB_hydrolase_1"/>
</dbReference>
<protein>
    <submittedName>
        <fullName evidence="2">Alpha/beta hydrolase</fullName>
    </submittedName>
</protein>